<evidence type="ECO:0000256" key="3">
    <source>
        <dbReference type="ARBA" id="ARBA00022989"/>
    </source>
</evidence>
<evidence type="ECO:0000256" key="1">
    <source>
        <dbReference type="ARBA" id="ARBA00004370"/>
    </source>
</evidence>
<keyword evidence="2 5" id="KW-0812">Transmembrane</keyword>
<evidence type="ECO:0000256" key="2">
    <source>
        <dbReference type="ARBA" id="ARBA00022692"/>
    </source>
</evidence>
<dbReference type="AlphaFoldDB" id="A0A7S4SMG9"/>
<feature type="transmembrane region" description="Helical" evidence="5">
    <location>
        <begin position="96"/>
        <end position="117"/>
    </location>
</feature>
<comment type="subcellular location">
    <subcellularLocation>
        <location evidence="1">Membrane</location>
    </subcellularLocation>
</comment>
<dbReference type="PANTHER" id="PTHR11863">
    <property type="entry name" value="STEROL DESATURASE"/>
    <property type="match status" value="1"/>
</dbReference>
<protein>
    <recommendedName>
        <fullName evidence="6">Fatty acid hydroxylase domain-containing protein</fullName>
    </recommendedName>
</protein>
<evidence type="ECO:0000256" key="5">
    <source>
        <dbReference type="SAM" id="Phobius"/>
    </source>
</evidence>
<evidence type="ECO:0000313" key="7">
    <source>
        <dbReference type="EMBL" id="CAE4650184.1"/>
    </source>
</evidence>
<evidence type="ECO:0000256" key="4">
    <source>
        <dbReference type="ARBA" id="ARBA00023136"/>
    </source>
</evidence>
<dbReference type="GO" id="GO:0008610">
    <property type="term" value="P:lipid biosynthetic process"/>
    <property type="evidence" value="ECO:0007669"/>
    <property type="project" value="InterPro"/>
</dbReference>
<dbReference type="GO" id="GO:0016491">
    <property type="term" value="F:oxidoreductase activity"/>
    <property type="evidence" value="ECO:0007669"/>
    <property type="project" value="InterPro"/>
</dbReference>
<keyword evidence="4 5" id="KW-0472">Membrane</keyword>
<evidence type="ECO:0000259" key="6">
    <source>
        <dbReference type="Pfam" id="PF04116"/>
    </source>
</evidence>
<dbReference type="GO" id="GO:0005506">
    <property type="term" value="F:iron ion binding"/>
    <property type="evidence" value="ECO:0007669"/>
    <property type="project" value="InterPro"/>
</dbReference>
<reference evidence="7" key="1">
    <citation type="submission" date="2021-01" db="EMBL/GenBank/DDBJ databases">
        <authorList>
            <person name="Corre E."/>
            <person name="Pelletier E."/>
            <person name="Niang G."/>
            <person name="Scheremetjew M."/>
            <person name="Finn R."/>
            <person name="Kale V."/>
            <person name="Holt S."/>
            <person name="Cochrane G."/>
            <person name="Meng A."/>
            <person name="Brown T."/>
            <person name="Cohen L."/>
        </authorList>
    </citation>
    <scope>NUCLEOTIDE SEQUENCE</scope>
    <source>
        <strain evidence="7">CCMP3105</strain>
    </source>
</reference>
<organism evidence="7">
    <name type="scientific">Alexandrium monilatum</name>
    <dbReference type="NCBI Taxonomy" id="311494"/>
    <lineage>
        <taxon>Eukaryota</taxon>
        <taxon>Sar</taxon>
        <taxon>Alveolata</taxon>
        <taxon>Dinophyceae</taxon>
        <taxon>Gonyaulacales</taxon>
        <taxon>Pyrocystaceae</taxon>
        <taxon>Alexandrium</taxon>
    </lineage>
</organism>
<dbReference type="GO" id="GO:0016020">
    <property type="term" value="C:membrane"/>
    <property type="evidence" value="ECO:0007669"/>
    <property type="project" value="UniProtKB-SubCell"/>
</dbReference>
<feature type="transmembrane region" description="Helical" evidence="5">
    <location>
        <begin position="20"/>
        <end position="42"/>
    </location>
</feature>
<dbReference type="InterPro" id="IPR006694">
    <property type="entry name" value="Fatty_acid_hydroxylase"/>
</dbReference>
<dbReference type="EMBL" id="HBNR01073959">
    <property type="protein sequence ID" value="CAE4650184.1"/>
    <property type="molecule type" value="Transcribed_RNA"/>
</dbReference>
<gene>
    <name evidence="7" type="ORF">AMON00008_LOCUS52495</name>
</gene>
<proteinExistence type="predicted"/>
<sequence>MLPDASLVFSDPLFAQWVASYLAFLGTYWVSGLAILALPSWLRPRKIQPDVRLSGADLLAIARPTLLCHLTMYPVGFLVFWPLARRRLDFGAPPPTAAATLLAMLQLVALTEVFFYYGHRSLHSPTLYRLVHKRHHEWKAPVSIAALYFHPLEHCVTLFDALMPSLLLGLHPDTHRLWVCLSTLGVVLHHSGLEWPLDSLPPFESMVVQHDLHHKYTSCNYGVLGVLDWLHGTGRRRKAPEDGR</sequence>
<dbReference type="InterPro" id="IPR050307">
    <property type="entry name" value="Sterol_Desaturase_Related"/>
</dbReference>
<dbReference type="Pfam" id="PF04116">
    <property type="entry name" value="FA_hydroxylase"/>
    <property type="match status" value="1"/>
</dbReference>
<name>A0A7S4SMG9_9DINO</name>
<feature type="transmembrane region" description="Helical" evidence="5">
    <location>
        <begin position="63"/>
        <end position="84"/>
    </location>
</feature>
<feature type="domain" description="Fatty acid hydroxylase" evidence="6">
    <location>
        <begin position="107"/>
        <end position="233"/>
    </location>
</feature>
<accession>A0A7S4SMG9</accession>
<keyword evidence="3 5" id="KW-1133">Transmembrane helix</keyword>